<dbReference type="RefSeq" id="WP_073034853.1">
    <property type="nucleotide sequence ID" value="NZ_BMLR01000005.1"/>
</dbReference>
<evidence type="ECO:0000259" key="3">
    <source>
        <dbReference type="SMART" id="SM00822"/>
    </source>
</evidence>
<evidence type="ECO:0000313" key="5">
    <source>
        <dbReference type="Proteomes" id="UP000183974"/>
    </source>
</evidence>
<dbReference type="SUPFAM" id="SSF51735">
    <property type="entry name" value="NAD(P)-binding Rossmann-fold domains"/>
    <property type="match status" value="1"/>
</dbReference>
<dbReference type="Gene3D" id="3.40.50.720">
    <property type="entry name" value="NAD(P)-binding Rossmann-like Domain"/>
    <property type="match status" value="1"/>
</dbReference>
<evidence type="ECO:0000256" key="1">
    <source>
        <dbReference type="ARBA" id="ARBA00006484"/>
    </source>
</evidence>
<dbReference type="PANTHER" id="PTHR43669">
    <property type="entry name" value="5-KETO-D-GLUCONATE 5-REDUCTASE"/>
    <property type="match status" value="1"/>
</dbReference>
<evidence type="ECO:0000313" key="4">
    <source>
        <dbReference type="EMBL" id="SHL77075.1"/>
    </source>
</evidence>
<dbReference type="Pfam" id="PF13561">
    <property type="entry name" value="adh_short_C2"/>
    <property type="match status" value="1"/>
</dbReference>
<protein>
    <submittedName>
        <fullName evidence="4">NAD(P)-dependent dehydrogenase, short-chain alcohol dehydrogenase family</fullName>
    </submittedName>
</protein>
<dbReference type="CDD" id="cd05233">
    <property type="entry name" value="SDR_c"/>
    <property type="match status" value="1"/>
</dbReference>
<dbReference type="PANTHER" id="PTHR43669:SF6">
    <property type="entry name" value="DECAPRENYLPHOSPHORYL-2-KETO-BETA-D-ERYTHRO-PENTOSE REDUCTASE"/>
    <property type="match status" value="1"/>
</dbReference>
<dbReference type="InterPro" id="IPR057326">
    <property type="entry name" value="KR_dom"/>
</dbReference>
<name>A0A1M7DC95_9RHOB</name>
<evidence type="ECO:0000256" key="2">
    <source>
        <dbReference type="ARBA" id="ARBA00023002"/>
    </source>
</evidence>
<comment type="similarity">
    <text evidence="1">Belongs to the short-chain dehydrogenases/reductases (SDR) family.</text>
</comment>
<dbReference type="FunFam" id="3.40.50.720:FF:000084">
    <property type="entry name" value="Short-chain dehydrogenase reductase"/>
    <property type="match status" value="1"/>
</dbReference>
<dbReference type="STRING" id="337701.SAMN05444398_105206"/>
<dbReference type="InterPro" id="IPR036291">
    <property type="entry name" value="NAD(P)-bd_dom_sf"/>
</dbReference>
<dbReference type="Proteomes" id="UP000183974">
    <property type="component" value="Unassembled WGS sequence"/>
</dbReference>
<gene>
    <name evidence="4" type="ORF">SAMN05444398_105206</name>
</gene>
<dbReference type="PRINTS" id="PR00080">
    <property type="entry name" value="SDRFAMILY"/>
</dbReference>
<dbReference type="SMART" id="SM00822">
    <property type="entry name" value="PKS_KR"/>
    <property type="match status" value="1"/>
</dbReference>
<keyword evidence="2" id="KW-0560">Oxidoreductase</keyword>
<dbReference type="AlphaFoldDB" id="A0A1M7DC95"/>
<dbReference type="GO" id="GO:0016491">
    <property type="term" value="F:oxidoreductase activity"/>
    <property type="evidence" value="ECO:0007669"/>
    <property type="project" value="UniProtKB-KW"/>
</dbReference>
<sequence>MTTTAENVLVVTGGGAGIGLACARRMAADHGRIVLLDRNEEALEQAVNGLKASGIDATGIACDVTDAEALSALADRVEAEHGPVETLVTSAGIISNTETLMDMDLDRHRQVWDVNYHGTVYAVRAFARAMQDRRKGAIVTLGSITGMGAFPLPAYSPGKTAITRLTQILSVELGRFDIRVNCVAPTYVLSDTLKQRIAEGLRDGEAIRKAGALTTYVLPDDIANAAAFLCSDAARAITGVLLPVDAGWQAATIYRSYTGGVPWEESN</sequence>
<proteinExistence type="inferred from homology"/>
<feature type="domain" description="Ketoreductase" evidence="3">
    <location>
        <begin position="7"/>
        <end position="176"/>
    </location>
</feature>
<accession>A0A1M7DC95</accession>
<dbReference type="InterPro" id="IPR002347">
    <property type="entry name" value="SDR_fam"/>
</dbReference>
<dbReference type="EMBL" id="FRBR01000005">
    <property type="protein sequence ID" value="SHL77075.1"/>
    <property type="molecule type" value="Genomic_DNA"/>
</dbReference>
<dbReference type="OrthoDB" id="9803628at2"/>
<organism evidence="4 5">
    <name type="scientific">Roseovarius pacificus</name>
    <dbReference type="NCBI Taxonomy" id="337701"/>
    <lineage>
        <taxon>Bacteria</taxon>
        <taxon>Pseudomonadati</taxon>
        <taxon>Pseudomonadota</taxon>
        <taxon>Alphaproteobacteria</taxon>
        <taxon>Rhodobacterales</taxon>
        <taxon>Roseobacteraceae</taxon>
        <taxon>Roseovarius</taxon>
    </lineage>
</organism>
<dbReference type="PRINTS" id="PR00081">
    <property type="entry name" value="GDHRDH"/>
</dbReference>
<reference evidence="4 5" key="1">
    <citation type="submission" date="2016-11" db="EMBL/GenBank/DDBJ databases">
        <authorList>
            <person name="Jaros S."/>
            <person name="Januszkiewicz K."/>
            <person name="Wedrychowicz H."/>
        </authorList>
    </citation>
    <scope>NUCLEOTIDE SEQUENCE [LARGE SCALE GENOMIC DNA]</scope>
    <source>
        <strain evidence="4 5">DSM 29589</strain>
    </source>
</reference>
<keyword evidence="5" id="KW-1185">Reference proteome</keyword>